<keyword evidence="2" id="KW-1185">Reference proteome</keyword>
<proteinExistence type="predicted"/>
<name>A0A226GN89_9FLAO</name>
<protein>
    <submittedName>
        <fullName evidence="1">Uncharacterized protein</fullName>
    </submittedName>
</protein>
<gene>
    <name evidence="1" type="ORF">B0A66_22190</name>
</gene>
<accession>A0A226GN89</accession>
<dbReference type="Proteomes" id="UP000198345">
    <property type="component" value="Unassembled WGS sequence"/>
</dbReference>
<sequence>MLQRLLDKFFPKNNADQLLDDQEKLFNAIISALPDDLNHLKIQVKENNFYGFKNWELHPDFKYVEITYPGENYFKYKKRGKNKKISGLQILSKINNRHEDIEILLWDNLIWALKISNSKYEAKEFDLTAIKSTACTVTNFEFPATEVDLFYDNLDLDIQQKLDYNDVLDIDIHGKTFYTFYDLEDENYLAVDDNLTVYSLVHDAKPSEYKMDVTFKEILNKISNKEFDAEAHLDFRYKN</sequence>
<organism evidence="1 2">
    <name type="scientific">Flavobacterium hercynium</name>
    <dbReference type="NCBI Taxonomy" id="387094"/>
    <lineage>
        <taxon>Bacteria</taxon>
        <taxon>Pseudomonadati</taxon>
        <taxon>Bacteroidota</taxon>
        <taxon>Flavobacteriia</taxon>
        <taxon>Flavobacteriales</taxon>
        <taxon>Flavobacteriaceae</taxon>
        <taxon>Flavobacterium</taxon>
    </lineage>
</organism>
<dbReference type="OrthoDB" id="665151at2"/>
<evidence type="ECO:0000313" key="2">
    <source>
        <dbReference type="Proteomes" id="UP000198345"/>
    </source>
</evidence>
<evidence type="ECO:0000313" key="1">
    <source>
        <dbReference type="EMBL" id="OXA83519.1"/>
    </source>
</evidence>
<comment type="caution">
    <text evidence="1">The sequence shown here is derived from an EMBL/GenBank/DDBJ whole genome shotgun (WGS) entry which is preliminary data.</text>
</comment>
<reference evidence="1 2" key="1">
    <citation type="submission" date="2016-11" db="EMBL/GenBank/DDBJ databases">
        <title>Whole genomes of Flavobacteriaceae.</title>
        <authorList>
            <person name="Stine C."/>
            <person name="Li C."/>
            <person name="Tadesse D."/>
        </authorList>
    </citation>
    <scope>NUCLEOTIDE SEQUENCE [LARGE SCALE GENOMIC DNA]</scope>
    <source>
        <strain evidence="1 2">DSM 18292</strain>
    </source>
</reference>
<dbReference type="RefSeq" id="WP_089052025.1">
    <property type="nucleotide sequence ID" value="NZ_FXTV01000003.1"/>
</dbReference>
<dbReference type="EMBL" id="MUGW01000078">
    <property type="protein sequence ID" value="OXA83519.1"/>
    <property type="molecule type" value="Genomic_DNA"/>
</dbReference>
<dbReference type="AlphaFoldDB" id="A0A226GN89"/>